<reference evidence="2 3" key="1">
    <citation type="journal article" date="2016" name="Sci. Rep.">
        <title>The Dendrobium catenatum Lindl. genome sequence provides insights into polysaccharide synthase, floral development and adaptive evolution.</title>
        <authorList>
            <person name="Zhang G.Q."/>
            <person name="Xu Q."/>
            <person name="Bian C."/>
            <person name="Tsai W.C."/>
            <person name="Yeh C.M."/>
            <person name="Liu K.W."/>
            <person name="Yoshida K."/>
            <person name="Zhang L.S."/>
            <person name="Chang S.B."/>
            <person name="Chen F."/>
            <person name="Shi Y."/>
            <person name="Su Y.Y."/>
            <person name="Zhang Y.Q."/>
            <person name="Chen L.J."/>
            <person name="Yin Y."/>
            <person name="Lin M."/>
            <person name="Huang H."/>
            <person name="Deng H."/>
            <person name="Wang Z.W."/>
            <person name="Zhu S.L."/>
            <person name="Zhao X."/>
            <person name="Deng C."/>
            <person name="Niu S.C."/>
            <person name="Huang J."/>
            <person name="Wang M."/>
            <person name="Liu G.H."/>
            <person name="Yang H.J."/>
            <person name="Xiao X.J."/>
            <person name="Hsiao Y.Y."/>
            <person name="Wu W.L."/>
            <person name="Chen Y.Y."/>
            <person name="Mitsuda N."/>
            <person name="Ohme-Takagi M."/>
            <person name="Luo Y.B."/>
            <person name="Van de Peer Y."/>
            <person name="Liu Z.J."/>
        </authorList>
    </citation>
    <scope>NUCLEOTIDE SEQUENCE [LARGE SCALE GENOMIC DNA]</scope>
    <source>
        <tissue evidence="2">The whole plant</tissue>
    </source>
</reference>
<reference evidence="2 3" key="2">
    <citation type="journal article" date="2017" name="Nature">
        <title>The Apostasia genome and the evolution of orchids.</title>
        <authorList>
            <person name="Zhang G.Q."/>
            <person name="Liu K.W."/>
            <person name="Li Z."/>
            <person name="Lohaus R."/>
            <person name="Hsiao Y.Y."/>
            <person name="Niu S.C."/>
            <person name="Wang J.Y."/>
            <person name="Lin Y.C."/>
            <person name="Xu Q."/>
            <person name="Chen L.J."/>
            <person name="Yoshida K."/>
            <person name="Fujiwara S."/>
            <person name="Wang Z.W."/>
            <person name="Zhang Y.Q."/>
            <person name="Mitsuda N."/>
            <person name="Wang M."/>
            <person name="Liu G.H."/>
            <person name="Pecoraro L."/>
            <person name="Huang H.X."/>
            <person name="Xiao X.J."/>
            <person name="Lin M."/>
            <person name="Wu X.Y."/>
            <person name="Wu W.L."/>
            <person name="Chen Y.Y."/>
            <person name="Chang S.B."/>
            <person name="Sakamoto S."/>
            <person name="Ohme-Takagi M."/>
            <person name="Yagi M."/>
            <person name="Zeng S.J."/>
            <person name="Shen C.Y."/>
            <person name="Yeh C.M."/>
            <person name="Luo Y.B."/>
            <person name="Tsai W.C."/>
            <person name="Van de Peer Y."/>
            <person name="Liu Z.J."/>
        </authorList>
    </citation>
    <scope>NUCLEOTIDE SEQUENCE [LARGE SCALE GENOMIC DNA]</scope>
    <source>
        <tissue evidence="2">The whole plant</tissue>
    </source>
</reference>
<evidence type="ECO:0000313" key="2">
    <source>
        <dbReference type="EMBL" id="PKU63178.1"/>
    </source>
</evidence>
<evidence type="ECO:0000256" key="1">
    <source>
        <dbReference type="SAM" id="MobiDB-lite"/>
    </source>
</evidence>
<feature type="region of interest" description="Disordered" evidence="1">
    <location>
        <begin position="1"/>
        <end position="33"/>
    </location>
</feature>
<organism evidence="2 3">
    <name type="scientific">Dendrobium catenatum</name>
    <dbReference type="NCBI Taxonomy" id="906689"/>
    <lineage>
        <taxon>Eukaryota</taxon>
        <taxon>Viridiplantae</taxon>
        <taxon>Streptophyta</taxon>
        <taxon>Embryophyta</taxon>
        <taxon>Tracheophyta</taxon>
        <taxon>Spermatophyta</taxon>
        <taxon>Magnoliopsida</taxon>
        <taxon>Liliopsida</taxon>
        <taxon>Asparagales</taxon>
        <taxon>Orchidaceae</taxon>
        <taxon>Epidendroideae</taxon>
        <taxon>Malaxideae</taxon>
        <taxon>Dendrobiinae</taxon>
        <taxon>Dendrobium</taxon>
    </lineage>
</organism>
<feature type="compositionally biased region" description="Polar residues" evidence="1">
    <location>
        <begin position="7"/>
        <end position="21"/>
    </location>
</feature>
<proteinExistence type="predicted"/>
<sequence>MPPEHQTPGSLNRSNSPSTAFREQPRRPPSSIRSRLQVEILKVRPILSVPFTSLGRDRSLRFHL</sequence>
<name>A0A2I0VID8_9ASPA</name>
<keyword evidence="3" id="KW-1185">Reference proteome</keyword>
<dbReference type="AlphaFoldDB" id="A0A2I0VID8"/>
<gene>
    <name evidence="2" type="ORF">MA16_Dca022197</name>
</gene>
<protein>
    <submittedName>
        <fullName evidence="2">Uncharacterized protein</fullName>
    </submittedName>
</protein>
<accession>A0A2I0VID8</accession>
<dbReference type="EMBL" id="KZ503511">
    <property type="protein sequence ID" value="PKU63178.1"/>
    <property type="molecule type" value="Genomic_DNA"/>
</dbReference>
<dbReference type="Proteomes" id="UP000233837">
    <property type="component" value="Unassembled WGS sequence"/>
</dbReference>
<evidence type="ECO:0000313" key="3">
    <source>
        <dbReference type="Proteomes" id="UP000233837"/>
    </source>
</evidence>